<accession>A0A3M8SKC7</accession>
<name>A0A3M8SKC7_9ACTN</name>
<evidence type="ECO:0000313" key="2">
    <source>
        <dbReference type="EMBL" id="RNF79250.1"/>
    </source>
</evidence>
<dbReference type="EMBL" id="RIBZ01000876">
    <property type="protein sequence ID" value="RNF79250.1"/>
    <property type="molecule type" value="Genomic_DNA"/>
</dbReference>
<reference evidence="2 3" key="1">
    <citation type="submission" date="2018-11" db="EMBL/GenBank/DDBJ databases">
        <title>The Potential of Streptomyces as Biocontrol Agents against the Tomato grey mould, Botrytis cinerea (Gray mold) Frontiers in Microbiology.</title>
        <authorList>
            <person name="Li D."/>
        </authorList>
    </citation>
    <scope>NUCLEOTIDE SEQUENCE [LARGE SCALE GENOMIC DNA]</scope>
    <source>
        <strain evidence="2 3">NEAU-LD23</strain>
    </source>
</reference>
<sequence length="118" mass="13203">MSAHSVEPPVDGVVPRPERTPESLRLALARVAPHRLGEMETQKNEAFALAAEHNNLGPIHQWLTIWAGEVEIERRPDLAARRRNAEHAVHTLDRNDPAWRAAMQELLAVVNEAREATA</sequence>
<evidence type="ECO:0000256" key="1">
    <source>
        <dbReference type="SAM" id="MobiDB-lite"/>
    </source>
</evidence>
<dbReference type="AlphaFoldDB" id="A0A3M8SKC7"/>
<comment type="caution">
    <text evidence="2">The sequence shown here is derived from an EMBL/GenBank/DDBJ whole genome shotgun (WGS) entry which is preliminary data.</text>
</comment>
<organism evidence="2 3">
    <name type="scientific">Streptomyces botrytidirepellens</name>
    <dbReference type="NCBI Taxonomy" id="2486417"/>
    <lineage>
        <taxon>Bacteria</taxon>
        <taxon>Bacillati</taxon>
        <taxon>Actinomycetota</taxon>
        <taxon>Actinomycetes</taxon>
        <taxon>Kitasatosporales</taxon>
        <taxon>Streptomycetaceae</taxon>
        <taxon>Streptomyces</taxon>
    </lineage>
</organism>
<proteinExistence type="predicted"/>
<dbReference type="Proteomes" id="UP000275401">
    <property type="component" value="Unassembled WGS sequence"/>
</dbReference>
<evidence type="ECO:0000313" key="3">
    <source>
        <dbReference type="Proteomes" id="UP000275401"/>
    </source>
</evidence>
<feature type="region of interest" description="Disordered" evidence="1">
    <location>
        <begin position="1"/>
        <end position="20"/>
    </location>
</feature>
<protein>
    <submittedName>
        <fullName evidence="2">Uncharacterized protein</fullName>
    </submittedName>
</protein>
<dbReference type="RefSeq" id="WP_123108446.1">
    <property type="nucleotide sequence ID" value="NZ_RIBZ01000876.1"/>
</dbReference>
<gene>
    <name evidence="2" type="ORF">EEJ42_47980</name>
</gene>
<keyword evidence="3" id="KW-1185">Reference proteome</keyword>